<gene>
    <name evidence="3" type="ORF">GH808_05950</name>
</gene>
<feature type="domain" description="UPF0033" evidence="2">
    <location>
        <begin position="4"/>
        <end position="28"/>
    </location>
</feature>
<evidence type="ECO:0000259" key="2">
    <source>
        <dbReference type="PROSITE" id="PS01148"/>
    </source>
</evidence>
<dbReference type="PANTHER" id="PTHR33279:SF6">
    <property type="entry name" value="SULFUR CARRIER PROTEIN YEDF-RELATED"/>
    <property type="match status" value="1"/>
</dbReference>
<name>A0ABR6WTY7_9FIRM</name>
<proteinExistence type="inferred from homology"/>
<dbReference type="Gene3D" id="3.30.110.40">
    <property type="entry name" value="TusA-like domain"/>
    <property type="match status" value="1"/>
</dbReference>
<keyword evidence="4" id="KW-1185">Reference proteome</keyword>
<dbReference type="InterPro" id="IPR001455">
    <property type="entry name" value="TusA-like"/>
</dbReference>
<dbReference type="RefSeq" id="WP_186841866.1">
    <property type="nucleotide sequence ID" value="NZ_WJBC01000006.1"/>
</dbReference>
<dbReference type="PANTHER" id="PTHR33279">
    <property type="entry name" value="SULFUR CARRIER PROTEIN YEDF-RELATED"/>
    <property type="match status" value="1"/>
</dbReference>
<dbReference type="SUPFAM" id="SSF64307">
    <property type="entry name" value="SirA-like"/>
    <property type="match status" value="1"/>
</dbReference>
<protein>
    <submittedName>
        <fullName evidence="3">Sulfurtransferase TusA family protein</fullName>
    </submittedName>
</protein>
<dbReference type="CDD" id="cd00291">
    <property type="entry name" value="SirA_YedF_YeeD"/>
    <property type="match status" value="1"/>
</dbReference>
<comment type="similarity">
    <text evidence="1">Belongs to the sulfur carrier protein TusA family.</text>
</comment>
<dbReference type="EMBL" id="WJBC01000006">
    <property type="protein sequence ID" value="MBC3803978.1"/>
    <property type="molecule type" value="Genomic_DNA"/>
</dbReference>
<comment type="caution">
    <text evidence="3">The sequence shown here is derived from an EMBL/GenBank/DDBJ whole genome shotgun (WGS) entry which is preliminary data.</text>
</comment>
<dbReference type="Pfam" id="PF01206">
    <property type="entry name" value="TusA"/>
    <property type="match status" value="1"/>
</dbReference>
<evidence type="ECO:0000256" key="1">
    <source>
        <dbReference type="ARBA" id="ARBA00008984"/>
    </source>
</evidence>
<dbReference type="Proteomes" id="UP000603234">
    <property type="component" value="Unassembled WGS sequence"/>
</dbReference>
<reference evidence="3 4" key="1">
    <citation type="journal article" date="2020" name="mSystems">
        <title>Defining Genomic and Predicted Metabolic Features of the Acetobacterium Genus.</title>
        <authorList>
            <person name="Ross D.E."/>
            <person name="Marshall C.W."/>
            <person name="Gulliver D."/>
            <person name="May H.D."/>
            <person name="Norman R.S."/>
        </authorList>
    </citation>
    <scope>NUCLEOTIDE SEQUENCE [LARGE SCALE GENOMIC DNA]</scope>
    <source>
        <strain evidence="3 4">DSM 8238</strain>
    </source>
</reference>
<evidence type="ECO:0000313" key="3">
    <source>
        <dbReference type="EMBL" id="MBC3803978.1"/>
    </source>
</evidence>
<evidence type="ECO:0000313" key="4">
    <source>
        <dbReference type="Proteomes" id="UP000603234"/>
    </source>
</evidence>
<organism evidence="3 4">
    <name type="scientific">Acetobacterium fimetarium</name>
    <dbReference type="NCBI Taxonomy" id="52691"/>
    <lineage>
        <taxon>Bacteria</taxon>
        <taxon>Bacillati</taxon>
        <taxon>Bacillota</taxon>
        <taxon>Clostridia</taxon>
        <taxon>Eubacteriales</taxon>
        <taxon>Eubacteriaceae</taxon>
        <taxon>Acetobacterium</taxon>
    </lineage>
</organism>
<sequence length="70" mass="7823">MITIDCLGEMCPIPVLKAQKEFKKLASGDTIKIITDHSCVLESVSSKFKKHQITSEEVIVGVWEIFITKS</sequence>
<accession>A0ABR6WTY7</accession>
<dbReference type="InterPro" id="IPR036868">
    <property type="entry name" value="TusA-like_sf"/>
</dbReference>
<dbReference type="PROSITE" id="PS01148">
    <property type="entry name" value="UPF0033"/>
    <property type="match status" value="1"/>
</dbReference>